<feature type="compositionally biased region" description="Polar residues" evidence="2">
    <location>
        <begin position="298"/>
        <end position="325"/>
    </location>
</feature>
<name>A0ABD3RUC5_9STRA</name>
<evidence type="ECO:0000313" key="3">
    <source>
        <dbReference type="EMBL" id="KAL3815786.1"/>
    </source>
</evidence>
<protein>
    <recommendedName>
        <fullName evidence="5">Rab proteins geranylgeranyltransferase component A</fullName>
    </recommendedName>
</protein>
<dbReference type="InterPro" id="IPR036188">
    <property type="entry name" value="FAD/NAD-bd_sf"/>
</dbReference>
<dbReference type="PANTHER" id="PTHR11787:SF4">
    <property type="entry name" value="CHM, RAB ESCORT PROTEIN 1"/>
    <property type="match status" value="1"/>
</dbReference>
<comment type="similarity">
    <text evidence="1">Belongs to the Rab GDI family.</text>
</comment>
<evidence type="ECO:0008006" key="5">
    <source>
        <dbReference type="Google" id="ProtNLM"/>
    </source>
</evidence>
<evidence type="ECO:0000313" key="4">
    <source>
        <dbReference type="Proteomes" id="UP001530377"/>
    </source>
</evidence>
<evidence type="ECO:0000256" key="1">
    <source>
        <dbReference type="ARBA" id="ARBA00005593"/>
    </source>
</evidence>
<gene>
    <name evidence="3" type="ORF">ACHAXA_001680</name>
</gene>
<reference evidence="3 4" key="1">
    <citation type="submission" date="2024-10" db="EMBL/GenBank/DDBJ databases">
        <title>Updated reference genomes for cyclostephanoid diatoms.</title>
        <authorList>
            <person name="Roberts W.R."/>
            <person name="Alverson A.J."/>
        </authorList>
    </citation>
    <scope>NUCLEOTIDE SEQUENCE [LARGE SCALE GENOMIC DNA]</scope>
    <source>
        <strain evidence="3 4">AJA228-03</strain>
    </source>
</reference>
<dbReference type="AlphaFoldDB" id="A0ABD3RUC5"/>
<dbReference type="Proteomes" id="UP001530377">
    <property type="component" value="Unassembled WGS sequence"/>
</dbReference>
<keyword evidence="4" id="KW-1185">Reference proteome</keyword>
<dbReference type="Pfam" id="PF00996">
    <property type="entry name" value="GDI"/>
    <property type="match status" value="3"/>
</dbReference>
<sequence>MDEYDVIICGTDLIQSILSSALSRAGKRVLHCDGNEWYGGFDAVLSGGSTLHSFIEGCEQFSGESALEGKEFEIDEYDNGDEHVADTLLLRLLPRRKQGSLRLHSQTFKVVPKGSDVTENVTIEGPSQSTLERVSVKSENKKTIEEMTNDEGHIAENSSMKYDSSPMNETTFTNSPSIHSLEHGFCFDLTPSLLYASGDAVECLIMSGVSDYLEFKSLKGLYLLTDEEKSSVTREERRKGSTVVNDTIRSSNKKMTSYRVPCSKGEVFRSKLLSPVDKRRLMKLLQLISDYGMATQMEGDQSSNNASDDTSSVEPSLDRITQTGYDSDDLKNFPDGVTREDAITSINERYLHRGRALSRPQNKATPSSSEMDSLMLCVRENVSFSDFLTKVAKLPERLATVVIYAMALAKFDSWEPSKIGEDSDSMISTSQYSTKDGLDDLVRHLAALGRFGDTAFLIPMYGSGELSQAFCRSGAVYGSTYMLRRSPLAVTFGEGAHVQGVLLGGEGHIGGRDDLDTDDVSDRVVPCKHVVVPSTMLISQRGSKARTYRRISVLQGKLMLDEDNNKDDSDSGQRYALIIPPGTCGLDNKSVIHGLVVDDSAFVAPSGKNYTILHLTTSNQEGNSLPDDVFVNVLSETVKYLIANQGDGAPCFECNHISFSYCSYATNFGERDVAASGQPVGLHVCHRDMQSLTCDSSFREAHRIFRDICPESDFLAIAKKVEDTIVYRNENDSDDEKIVLESACTMMQGQSTEKSQVENLADNCTDADYVDSGHTS</sequence>
<comment type="caution">
    <text evidence="3">The sequence shown here is derived from an EMBL/GenBank/DDBJ whole genome shotgun (WGS) entry which is preliminary data.</text>
</comment>
<dbReference type="EMBL" id="JALLPB020000183">
    <property type="protein sequence ID" value="KAL3815786.1"/>
    <property type="molecule type" value="Genomic_DNA"/>
</dbReference>
<evidence type="ECO:0000256" key="2">
    <source>
        <dbReference type="SAM" id="MobiDB-lite"/>
    </source>
</evidence>
<dbReference type="InterPro" id="IPR018203">
    <property type="entry name" value="GDP_dissociation_inhibitor"/>
</dbReference>
<dbReference type="PANTHER" id="PTHR11787">
    <property type="entry name" value="RAB GDP-DISSOCIATION INHIBITOR"/>
    <property type="match status" value="1"/>
</dbReference>
<dbReference type="Gene3D" id="3.50.50.60">
    <property type="entry name" value="FAD/NAD(P)-binding domain"/>
    <property type="match status" value="2"/>
</dbReference>
<accession>A0ABD3RUC5</accession>
<dbReference type="PRINTS" id="PR00891">
    <property type="entry name" value="RABGDIREP"/>
</dbReference>
<dbReference type="SUPFAM" id="SSF51905">
    <property type="entry name" value="FAD/NAD(P)-binding domain"/>
    <property type="match status" value="1"/>
</dbReference>
<feature type="region of interest" description="Disordered" evidence="2">
    <location>
        <begin position="297"/>
        <end position="333"/>
    </location>
</feature>
<proteinExistence type="inferred from homology"/>
<organism evidence="3 4">
    <name type="scientific">Cyclostephanos tholiformis</name>
    <dbReference type="NCBI Taxonomy" id="382380"/>
    <lineage>
        <taxon>Eukaryota</taxon>
        <taxon>Sar</taxon>
        <taxon>Stramenopiles</taxon>
        <taxon>Ochrophyta</taxon>
        <taxon>Bacillariophyta</taxon>
        <taxon>Coscinodiscophyceae</taxon>
        <taxon>Thalassiosirophycidae</taxon>
        <taxon>Stephanodiscales</taxon>
        <taxon>Stephanodiscaceae</taxon>
        <taxon>Cyclostephanos</taxon>
    </lineage>
</organism>
<dbReference type="Gene3D" id="3.30.519.10">
    <property type="entry name" value="Guanine Nucleotide Dissociation Inhibitor, domain 2"/>
    <property type="match status" value="1"/>
</dbReference>